<comment type="subunit">
    <text evidence="3 11">Homodimer.</text>
</comment>
<dbReference type="FunFam" id="3.30.930.10:FF:000005">
    <property type="entry name" value="Histidine--tRNA ligase"/>
    <property type="match status" value="1"/>
</dbReference>
<dbReference type="InterPro" id="IPR006195">
    <property type="entry name" value="aa-tRNA-synth_II"/>
</dbReference>
<dbReference type="SUPFAM" id="SSF55681">
    <property type="entry name" value="Class II aaRS and biotin synthetases"/>
    <property type="match status" value="1"/>
</dbReference>
<dbReference type="PIRSF" id="PIRSF001549">
    <property type="entry name" value="His-tRNA_synth"/>
    <property type="match status" value="1"/>
</dbReference>
<dbReference type="GO" id="GO:0005737">
    <property type="term" value="C:cytoplasm"/>
    <property type="evidence" value="ECO:0007669"/>
    <property type="project" value="UniProtKB-SubCell"/>
</dbReference>
<dbReference type="SUPFAM" id="SSF52954">
    <property type="entry name" value="Class II aaRS ABD-related"/>
    <property type="match status" value="1"/>
</dbReference>
<protein>
    <recommendedName>
        <fullName evidence="11">Histidine--tRNA ligase</fullName>
        <ecNumber evidence="11">6.1.1.21</ecNumber>
    </recommendedName>
    <alternativeName>
        <fullName evidence="11">Histidyl-tRNA synthetase</fullName>
        <shortName evidence="11">HisRS</shortName>
    </alternativeName>
</protein>
<gene>
    <name evidence="11" type="primary">hisS</name>
    <name evidence="14" type="ORF">A7E78_05890</name>
</gene>
<keyword evidence="9 11" id="KW-0030">Aminoacyl-tRNA synthetase</keyword>
<evidence type="ECO:0000256" key="9">
    <source>
        <dbReference type="ARBA" id="ARBA00023146"/>
    </source>
</evidence>
<evidence type="ECO:0000259" key="13">
    <source>
        <dbReference type="PROSITE" id="PS50862"/>
    </source>
</evidence>
<evidence type="ECO:0000256" key="2">
    <source>
        <dbReference type="ARBA" id="ARBA00008226"/>
    </source>
</evidence>
<dbReference type="GO" id="GO:0004821">
    <property type="term" value="F:histidine-tRNA ligase activity"/>
    <property type="evidence" value="ECO:0007669"/>
    <property type="project" value="UniProtKB-UniRule"/>
</dbReference>
<evidence type="ECO:0000256" key="4">
    <source>
        <dbReference type="ARBA" id="ARBA00022490"/>
    </source>
</evidence>
<reference evidence="14 15" key="1">
    <citation type="journal article" date="2017" name="Genome Announc.">
        <title>Complete Genome Sequences of Two Acetylene-Fermenting Pelobacter acetylenicus Strains.</title>
        <authorList>
            <person name="Sutton J.M."/>
            <person name="Baesman S.M."/>
            <person name="Fierst J.L."/>
            <person name="Poret-Peterson A.T."/>
            <person name="Oremland R.S."/>
            <person name="Dunlap D.S."/>
            <person name="Akob D.M."/>
        </authorList>
    </citation>
    <scope>NUCLEOTIDE SEQUENCE [LARGE SCALE GENOMIC DNA]</scope>
    <source>
        <strain evidence="14 15">SFB93</strain>
    </source>
</reference>
<dbReference type="KEGG" id="pef:A7E78_05890"/>
<dbReference type="NCBIfam" id="TIGR00442">
    <property type="entry name" value="hisS"/>
    <property type="match status" value="1"/>
</dbReference>
<name>A0A1L3GNB7_9BACT</name>
<feature type="binding site" evidence="12">
    <location>
        <begin position="81"/>
        <end position="83"/>
    </location>
    <ligand>
        <name>L-histidine</name>
        <dbReference type="ChEBI" id="CHEBI:57595"/>
    </ligand>
</feature>
<keyword evidence="5 11" id="KW-0436">Ligase</keyword>
<keyword evidence="15" id="KW-1185">Reference proteome</keyword>
<dbReference type="HAMAP" id="MF_00127">
    <property type="entry name" value="His_tRNA_synth"/>
    <property type="match status" value="1"/>
</dbReference>
<sequence length="426" mass="47671">MNITGIKGMNDILPGEIATWQFLEQEAHRIFQTYGFTEIRVPVVEKTELFCRSIGETTDIVEKEMYTFSDKSGNSLTLRPEGTAPVMRSFIQQKLHAQDPVSKLYYMGPMFRYERPQKGRYRQFHQIGVEALGVDDPKIDAQILAMLCDYFNSVGIDDVELHINSLGCKECRPAYRQALIDYLQDRLGELCSDCQRRSQTNPLRVLDCKVPACQDATVTAPSMLEHLCGDCDDHFKQVKDYLQGLGIDYTVNARMVRGLDYYSKTTFEMVTGSLGSQNAVAAGGRYDGLIADLGGPALPGIGFAMGVERLVLMKSADQLAEQRLPLFLAAMGQQASDRAFLLMATLQRQGLRVEMEYSSKSLKAQMRRAGKFGARFVLILGEEELARQMVVLRDMDAGTQQELSLVGLEERLLELLNETEPEPVAG</sequence>
<evidence type="ECO:0000256" key="11">
    <source>
        <dbReference type="HAMAP-Rule" id="MF_00127"/>
    </source>
</evidence>
<feature type="binding site" evidence="12">
    <location>
        <position position="257"/>
    </location>
    <ligand>
        <name>L-histidine</name>
        <dbReference type="ChEBI" id="CHEBI:57595"/>
    </ligand>
</feature>
<dbReference type="EMBL" id="CP015519">
    <property type="protein sequence ID" value="APG27412.1"/>
    <property type="molecule type" value="Genomic_DNA"/>
</dbReference>
<evidence type="ECO:0000256" key="10">
    <source>
        <dbReference type="ARBA" id="ARBA00047639"/>
    </source>
</evidence>
<dbReference type="EC" id="6.1.1.21" evidence="11"/>
<evidence type="ECO:0000256" key="12">
    <source>
        <dbReference type="PIRSR" id="PIRSR001549-1"/>
    </source>
</evidence>
<dbReference type="Gene3D" id="3.30.930.10">
    <property type="entry name" value="Bira Bifunctional Protein, Domain 2"/>
    <property type="match status" value="1"/>
</dbReference>
<evidence type="ECO:0000256" key="1">
    <source>
        <dbReference type="ARBA" id="ARBA00004496"/>
    </source>
</evidence>
<dbReference type="InterPro" id="IPR036621">
    <property type="entry name" value="Anticodon-bd_dom_sf"/>
</dbReference>
<dbReference type="PROSITE" id="PS50862">
    <property type="entry name" value="AA_TRNA_LIGASE_II"/>
    <property type="match status" value="1"/>
</dbReference>
<feature type="binding site" evidence="12">
    <location>
        <position position="112"/>
    </location>
    <ligand>
        <name>L-histidine</name>
        <dbReference type="ChEBI" id="CHEBI:57595"/>
    </ligand>
</feature>
<keyword evidence="8 11" id="KW-0648">Protein biosynthesis</keyword>
<dbReference type="Gene3D" id="3.40.50.800">
    <property type="entry name" value="Anticodon-binding domain"/>
    <property type="match status" value="1"/>
</dbReference>
<keyword evidence="4 11" id="KW-0963">Cytoplasm</keyword>
<evidence type="ECO:0000256" key="7">
    <source>
        <dbReference type="ARBA" id="ARBA00022840"/>
    </source>
</evidence>
<dbReference type="PANTHER" id="PTHR43707">
    <property type="entry name" value="HISTIDYL-TRNA SYNTHETASE"/>
    <property type="match status" value="1"/>
</dbReference>
<keyword evidence="7 11" id="KW-0067">ATP-binding</keyword>
<feature type="domain" description="Aminoacyl-transfer RNA synthetases class-II family profile" evidence="13">
    <location>
        <begin position="1"/>
        <end position="325"/>
    </location>
</feature>
<dbReference type="InterPro" id="IPR045864">
    <property type="entry name" value="aa-tRNA-synth_II/BPL/LPL"/>
</dbReference>
<evidence type="ECO:0000313" key="14">
    <source>
        <dbReference type="EMBL" id="APG27412.1"/>
    </source>
</evidence>
<evidence type="ECO:0000256" key="3">
    <source>
        <dbReference type="ARBA" id="ARBA00011738"/>
    </source>
</evidence>
<dbReference type="CDD" id="cd00859">
    <property type="entry name" value="HisRS_anticodon"/>
    <property type="match status" value="1"/>
</dbReference>
<dbReference type="InterPro" id="IPR004154">
    <property type="entry name" value="Anticodon-bd"/>
</dbReference>
<dbReference type="AlphaFoldDB" id="A0A1L3GNB7"/>
<feature type="binding site" evidence="12">
    <location>
        <begin position="261"/>
        <end position="262"/>
    </location>
    <ligand>
        <name>L-histidine</name>
        <dbReference type="ChEBI" id="CHEBI:57595"/>
    </ligand>
</feature>
<evidence type="ECO:0000313" key="15">
    <source>
        <dbReference type="Proteomes" id="UP000182517"/>
    </source>
</evidence>
<dbReference type="Proteomes" id="UP000182517">
    <property type="component" value="Chromosome"/>
</dbReference>
<dbReference type="GO" id="GO:0006427">
    <property type="term" value="P:histidyl-tRNA aminoacylation"/>
    <property type="evidence" value="ECO:0007669"/>
    <property type="project" value="UniProtKB-UniRule"/>
</dbReference>
<feature type="binding site" evidence="12">
    <location>
        <position position="130"/>
    </location>
    <ligand>
        <name>L-histidine</name>
        <dbReference type="ChEBI" id="CHEBI:57595"/>
    </ligand>
</feature>
<comment type="similarity">
    <text evidence="2 11">Belongs to the class-II aminoacyl-tRNA synthetase family.</text>
</comment>
<dbReference type="STRING" id="1842532.A7E78_05890"/>
<dbReference type="InterPro" id="IPR004516">
    <property type="entry name" value="HisRS/HisZ"/>
</dbReference>
<organism evidence="14 15">
    <name type="scientific">Syntrophotalea acetylenivorans</name>
    <dbReference type="NCBI Taxonomy" id="1842532"/>
    <lineage>
        <taxon>Bacteria</taxon>
        <taxon>Pseudomonadati</taxon>
        <taxon>Thermodesulfobacteriota</taxon>
        <taxon>Desulfuromonadia</taxon>
        <taxon>Desulfuromonadales</taxon>
        <taxon>Syntrophotaleaceae</taxon>
        <taxon>Syntrophotalea</taxon>
    </lineage>
</organism>
<comment type="subcellular location">
    <subcellularLocation>
        <location evidence="1 11">Cytoplasm</location>
    </subcellularLocation>
</comment>
<evidence type="ECO:0000256" key="5">
    <source>
        <dbReference type="ARBA" id="ARBA00022598"/>
    </source>
</evidence>
<dbReference type="CDD" id="cd00773">
    <property type="entry name" value="HisRS-like_core"/>
    <property type="match status" value="1"/>
</dbReference>
<dbReference type="Pfam" id="PF13393">
    <property type="entry name" value="tRNA-synt_His"/>
    <property type="match status" value="1"/>
</dbReference>
<dbReference type="PANTHER" id="PTHR43707:SF1">
    <property type="entry name" value="HISTIDINE--TRNA LIGASE, MITOCHONDRIAL-RELATED"/>
    <property type="match status" value="1"/>
</dbReference>
<evidence type="ECO:0000256" key="8">
    <source>
        <dbReference type="ARBA" id="ARBA00022917"/>
    </source>
</evidence>
<evidence type="ECO:0000256" key="6">
    <source>
        <dbReference type="ARBA" id="ARBA00022741"/>
    </source>
</evidence>
<proteinExistence type="inferred from homology"/>
<dbReference type="InterPro" id="IPR041715">
    <property type="entry name" value="HisRS-like_core"/>
</dbReference>
<keyword evidence="6 11" id="KW-0547">Nucleotide-binding</keyword>
<dbReference type="Pfam" id="PF03129">
    <property type="entry name" value="HGTP_anticodon"/>
    <property type="match status" value="1"/>
</dbReference>
<dbReference type="GO" id="GO:0005524">
    <property type="term" value="F:ATP binding"/>
    <property type="evidence" value="ECO:0007669"/>
    <property type="project" value="UniProtKB-UniRule"/>
</dbReference>
<feature type="binding site" evidence="12">
    <location>
        <position position="126"/>
    </location>
    <ligand>
        <name>L-histidine</name>
        <dbReference type="ChEBI" id="CHEBI:57595"/>
    </ligand>
</feature>
<comment type="catalytic activity">
    <reaction evidence="10 11">
        <text>tRNA(His) + L-histidine + ATP = L-histidyl-tRNA(His) + AMP + diphosphate + H(+)</text>
        <dbReference type="Rhea" id="RHEA:17313"/>
        <dbReference type="Rhea" id="RHEA-COMP:9665"/>
        <dbReference type="Rhea" id="RHEA-COMP:9689"/>
        <dbReference type="ChEBI" id="CHEBI:15378"/>
        <dbReference type="ChEBI" id="CHEBI:30616"/>
        <dbReference type="ChEBI" id="CHEBI:33019"/>
        <dbReference type="ChEBI" id="CHEBI:57595"/>
        <dbReference type="ChEBI" id="CHEBI:78442"/>
        <dbReference type="ChEBI" id="CHEBI:78527"/>
        <dbReference type="ChEBI" id="CHEBI:456215"/>
        <dbReference type="EC" id="6.1.1.21"/>
    </reaction>
</comment>
<dbReference type="InterPro" id="IPR015807">
    <property type="entry name" value="His-tRNA-ligase"/>
</dbReference>
<accession>A0A1L3GNB7</accession>
<dbReference type="OrthoDB" id="9800814at2"/>
<dbReference type="InterPro" id="IPR033656">
    <property type="entry name" value="HisRS_anticodon"/>
</dbReference>